<sequence length="477" mass="54045">MANTLMCSIEEKLEREKKLPYFYRRYVDDTLAVVQDILTASTFLATLNEAHPALNFTMEVAINGKLPFIGMELMKMGSQVRTCFYRKTTDKGLLFHYQSHVDNRGAKTTGELAKLRRRVKDYIKSGLYKKYLRDPDGGLNLLRRKAQVGALSETQPNDDDIKAFPKDGYSVDLVKTPNISFGTLWKFMTESVSSKKQITTAKPLVKGCNFFMSKHVLFMFHVSKEGKHFIKSQVLPSMKKSSVYSCYICVSSFGYVLRAKCACPAGIDGRCNHVTTRLFSLESFPKTKDSVPKETDAASCTAKPCSWSVPPKRKGPVQPISAMKFNKHNYFKRKRLRQPIYRITASKAYRLAVMKSTTSPTKALKERLYSQDKPTKYMTEGLATEQEILELYQHKQAECGHEGLQVSECGFVISLTDGSLGAGPDRMVRDPSVEDPQGLLEMKYIQTEKYDSLEDALLQKRICIKDSEGIHINKCHQ</sequence>
<dbReference type="AlphaFoldDB" id="A0A2B4RZ37"/>
<dbReference type="SUPFAM" id="SSF52980">
    <property type="entry name" value="Restriction endonuclease-like"/>
    <property type="match status" value="1"/>
</dbReference>
<evidence type="ECO:0008006" key="3">
    <source>
        <dbReference type="Google" id="ProtNLM"/>
    </source>
</evidence>
<gene>
    <name evidence="1" type="ORF">AWC38_SpisGene13410</name>
</gene>
<comment type="caution">
    <text evidence="1">The sequence shown here is derived from an EMBL/GenBank/DDBJ whole genome shotgun (WGS) entry which is preliminary data.</text>
</comment>
<dbReference type="InterPro" id="IPR011335">
    <property type="entry name" value="Restrct_endonuc-II-like"/>
</dbReference>
<organism evidence="1 2">
    <name type="scientific">Stylophora pistillata</name>
    <name type="common">Smooth cauliflower coral</name>
    <dbReference type="NCBI Taxonomy" id="50429"/>
    <lineage>
        <taxon>Eukaryota</taxon>
        <taxon>Metazoa</taxon>
        <taxon>Cnidaria</taxon>
        <taxon>Anthozoa</taxon>
        <taxon>Hexacorallia</taxon>
        <taxon>Scleractinia</taxon>
        <taxon>Astrocoeniina</taxon>
        <taxon>Pocilloporidae</taxon>
        <taxon>Stylophora</taxon>
    </lineage>
</organism>
<name>A0A2B4RZ37_STYPI</name>
<dbReference type="Gene3D" id="3.90.320.10">
    <property type="match status" value="1"/>
</dbReference>
<dbReference type="GO" id="GO:0006281">
    <property type="term" value="P:DNA repair"/>
    <property type="evidence" value="ECO:0007669"/>
    <property type="project" value="UniProtKB-ARBA"/>
</dbReference>
<evidence type="ECO:0000313" key="1">
    <source>
        <dbReference type="EMBL" id="PFX22069.1"/>
    </source>
</evidence>
<accession>A0A2B4RZ37</accession>
<keyword evidence="2" id="KW-1185">Reference proteome</keyword>
<evidence type="ECO:0000313" key="2">
    <source>
        <dbReference type="Proteomes" id="UP000225706"/>
    </source>
</evidence>
<dbReference type="EMBL" id="LSMT01000252">
    <property type="protein sequence ID" value="PFX22069.1"/>
    <property type="molecule type" value="Genomic_DNA"/>
</dbReference>
<dbReference type="Proteomes" id="UP000225706">
    <property type="component" value="Unassembled WGS sequence"/>
</dbReference>
<proteinExistence type="predicted"/>
<dbReference type="InterPro" id="IPR011604">
    <property type="entry name" value="PDDEXK-like_dom_sf"/>
</dbReference>
<protein>
    <recommendedName>
        <fullName evidence="3">SWIM-type domain-containing protein</fullName>
    </recommendedName>
</protein>
<dbReference type="PANTHER" id="PTHR47526">
    <property type="entry name" value="ATP-DEPENDENT DNA HELICASE"/>
    <property type="match status" value="1"/>
</dbReference>
<dbReference type="PANTHER" id="PTHR47526:SF3">
    <property type="entry name" value="PHD-TYPE DOMAIN-CONTAINING PROTEIN"/>
    <property type="match status" value="1"/>
</dbReference>
<reference evidence="2" key="1">
    <citation type="journal article" date="2017" name="bioRxiv">
        <title>Comparative analysis of the genomes of Stylophora pistillata and Acropora digitifera provides evidence for extensive differences between species of corals.</title>
        <authorList>
            <person name="Voolstra C.R."/>
            <person name="Li Y."/>
            <person name="Liew Y.J."/>
            <person name="Baumgarten S."/>
            <person name="Zoccola D."/>
            <person name="Flot J.-F."/>
            <person name="Tambutte S."/>
            <person name="Allemand D."/>
            <person name="Aranda M."/>
        </authorList>
    </citation>
    <scope>NUCLEOTIDE SEQUENCE [LARGE SCALE GENOMIC DNA]</scope>
</reference>